<dbReference type="Gene3D" id="3.90.79.10">
    <property type="entry name" value="Nucleoside Triphosphate Pyrophosphohydrolase"/>
    <property type="match status" value="1"/>
</dbReference>
<evidence type="ECO:0000259" key="1">
    <source>
        <dbReference type="Pfam" id="PF21906"/>
    </source>
</evidence>
<dbReference type="InterPro" id="IPR036390">
    <property type="entry name" value="WH_DNA-bd_sf"/>
</dbReference>
<comment type="caution">
    <text evidence="2">The sequence shown here is derived from an EMBL/GenBank/DDBJ whole genome shotgun (WGS) entry which is preliminary data.</text>
</comment>
<dbReference type="Pfam" id="PF21906">
    <property type="entry name" value="WHD_NrtR"/>
    <property type="match status" value="1"/>
</dbReference>
<dbReference type="SUPFAM" id="SSF46785">
    <property type="entry name" value="Winged helix' DNA-binding domain"/>
    <property type="match status" value="1"/>
</dbReference>
<dbReference type="PIRSF" id="PIRSF019423">
    <property type="entry name" value="NMN_biosyn"/>
    <property type="match status" value="1"/>
</dbReference>
<dbReference type="Gene3D" id="1.10.10.10">
    <property type="entry name" value="Winged helix-like DNA-binding domain superfamily/Winged helix DNA-binding domain"/>
    <property type="match status" value="1"/>
</dbReference>
<reference evidence="2 3" key="1">
    <citation type="submission" date="2021-05" db="EMBL/GenBank/DDBJ databases">
        <title>Roseococcus sp. XZZS9, whole genome shotgun sequencing project.</title>
        <authorList>
            <person name="Zhao G."/>
            <person name="Shen L."/>
        </authorList>
    </citation>
    <scope>NUCLEOTIDE SEQUENCE [LARGE SCALE GENOMIC DNA]</scope>
    <source>
        <strain evidence="2 3">XZZS9</strain>
    </source>
</reference>
<dbReference type="SUPFAM" id="SSF55811">
    <property type="entry name" value="Nudix"/>
    <property type="match status" value="1"/>
</dbReference>
<name>A0ABS5QCI0_9PROT</name>
<evidence type="ECO:0000313" key="3">
    <source>
        <dbReference type="Proteomes" id="UP000766336"/>
    </source>
</evidence>
<dbReference type="InterPro" id="IPR036388">
    <property type="entry name" value="WH-like_DNA-bd_sf"/>
</dbReference>
<dbReference type="InterPro" id="IPR054105">
    <property type="entry name" value="WHD_NrtR"/>
</dbReference>
<gene>
    <name evidence="2" type="ORF">KHU32_10575</name>
</gene>
<dbReference type="EMBL" id="JAHCDA010000002">
    <property type="protein sequence ID" value="MBS7811384.1"/>
    <property type="molecule type" value="Genomic_DNA"/>
</dbReference>
<dbReference type="InterPro" id="IPR011213">
    <property type="entry name" value="NMN_biosyn"/>
</dbReference>
<feature type="domain" description="NrtR DNA-binding winged helix" evidence="1">
    <location>
        <begin position="223"/>
        <end position="283"/>
    </location>
</feature>
<dbReference type="Proteomes" id="UP000766336">
    <property type="component" value="Unassembled WGS sequence"/>
</dbReference>
<keyword evidence="3" id="KW-1185">Reference proteome</keyword>
<accession>A0ABS5QCI0</accession>
<proteinExistence type="predicted"/>
<organism evidence="2 3">
    <name type="scientific">Roseococcus pinisoli</name>
    <dbReference type="NCBI Taxonomy" id="2835040"/>
    <lineage>
        <taxon>Bacteria</taxon>
        <taxon>Pseudomonadati</taxon>
        <taxon>Pseudomonadota</taxon>
        <taxon>Alphaproteobacteria</taxon>
        <taxon>Acetobacterales</taxon>
        <taxon>Roseomonadaceae</taxon>
        <taxon>Roseococcus</taxon>
    </lineage>
</organism>
<evidence type="ECO:0000313" key="2">
    <source>
        <dbReference type="EMBL" id="MBS7811384.1"/>
    </source>
</evidence>
<sequence>MEAELTAVVVAVTDGEPRVLTIREGSLLPSGPFASGHRTLQAGLRGWVEQQTHHPLGYVEQLYTFADRDRSAEDTGRRVISISYLGLTRQSRASGRDQPGWRVWYRYFPWEDWRDGAPPLIAKAILPRLRSWAAEPAEAAIRRARQQRFRITFGVGDLPWNEEMVLQRYELLFEAGLVAEAIRRRGGDMAEALPGEEMLHDHRRILATGIARLRAKIKYRPVVFELMAESFTLLQLQRAVEALAGQMLHKQNFRRLVEQQSLVEETGEVTSETGGRPAKLFRFRERVLQERAITGTTLPISRMV</sequence>
<protein>
    <recommendedName>
        <fullName evidence="1">NrtR DNA-binding winged helix domain-containing protein</fullName>
    </recommendedName>
</protein>
<dbReference type="InterPro" id="IPR015797">
    <property type="entry name" value="NUDIX_hydrolase-like_dom_sf"/>
</dbReference>